<reference evidence="4 6" key="2">
    <citation type="journal article" date="2018" name="Syst. Appl. Microbiol.">
        <title>Flavobacterium circumlabens sp. nov. and Flavobacterium cupreum sp. nov., two psychrotrophic species isolated from Antarctic environmental samples.</title>
        <authorList>
            <person name="Kralova S."/>
            <person name="Busse H.J."/>
            <person name="Svec P."/>
            <person name="Maslanova I."/>
            <person name="Stankova E."/>
            <person name="Bartak M."/>
            <person name="Sedlacek I."/>
        </authorList>
    </citation>
    <scope>NUCLEOTIDE SEQUENCE [LARGE SCALE GENOMIC DNA]</scope>
    <source>
        <strain evidence="4 6">CCM 8828</strain>
    </source>
</reference>
<proteinExistence type="predicted"/>
<evidence type="ECO:0000313" key="6">
    <source>
        <dbReference type="Proteomes" id="UP000298340"/>
    </source>
</evidence>
<dbReference type="OrthoDB" id="199424at2"/>
<dbReference type="EMBL" id="SLWA01000003">
    <property type="protein sequence ID" value="TCN59062.1"/>
    <property type="molecule type" value="Genomic_DNA"/>
</dbReference>
<evidence type="ECO:0000313" key="5">
    <source>
        <dbReference type="Proteomes" id="UP000295270"/>
    </source>
</evidence>
<organism evidence="4 6">
    <name type="scientific">Flavobacterium circumlabens</name>
    <dbReference type="NCBI Taxonomy" id="2133765"/>
    <lineage>
        <taxon>Bacteria</taxon>
        <taxon>Pseudomonadati</taxon>
        <taxon>Bacteroidota</taxon>
        <taxon>Flavobacteriia</taxon>
        <taxon>Flavobacteriales</taxon>
        <taxon>Flavobacteriaceae</taxon>
        <taxon>Flavobacterium</taxon>
    </lineage>
</organism>
<dbReference type="Pfam" id="PF03703">
    <property type="entry name" value="bPH_2"/>
    <property type="match status" value="1"/>
</dbReference>
<dbReference type="InterPro" id="IPR005182">
    <property type="entry name" value="YdbS-like_PH"/>
</dbReference>
<dbReference type="AlphaFoldDB" id="A0A4Y7UDC6"/>
<gene>
    <name evidence="4" type="ORF">D0809_11965</name>
    <name evidence="3" type="ORF">EV142_103512</name>
</gene>
<evidence type="ECO:0000313" key="3">
    <source>
        <dbReference type="EMBL" id="TCN59062.1"/>
    </source>
</evidence>
<evidence type="ECO:0000313" key="4">
    <source>
        <dbReference type="EMBL" id="TEB44453.1"/>
    </source>
</evidence>
<keyword evidence="1" id="KW-0812">Transmembrane</keyword>
<comment type="caution">
    <text evidence="4">The sequence shown here is derived from an EMBL/GenBank/DDBJ whole genome shotgun (WGS) entry which is preliminary data.</text>
</comment>
<evidence type="ECO:0000256" key="1">
    <source>
        <dbReference type="SAM" id="Phobius"/>
    </source>
</evidence>
<keyword evidence="1" id="KW-1133">Transmembrane helix</keyword>
<dbReference type="Proteomes" id="UP000295270">
    <property type="component" value="Unassembled WGS sequence"/>
</dbReference>
<sequence length="181" mass="20648">MEFNTAHELQQHLDHNENLIWTGKPKKGIIFRPSDIFLIPFSILWCSFAIFWFTTALTSGAPFFFALFGIVFVILGLNFVFGRFIIDAKHRANTIYGLTEHRVIIKSGIFTSSIKSLNIKTISDIQYEEKSDGSGTITIGPRNPMDNWGSGINWESRKTPSLEFIPDVRKVYNKITEIQIS</sequence>
<keyword evidence="5" id="KW-1185">Reference proteome</keyword>
<protein>
    <submittedName>
        <fullName evidence="3">PH (Pleckstrin Homology) domain-containing protein</fullName>
    </submittedName>
    <submittedName>
        <fullName evidence="4">PH domain-containing protein</fullName>
    </submittedName>
</protein>
<feature type="transmembrane region" description="Helical" evidence="1">
    <location>
        <begin position="63"/>
        <end position="86"/>
    </location>
</feature>
<name>A0A4Y7UDC6_9FLAO</name>
<dbReference type="RefSeq" id="WP_132035359.1">
    <property type="nucleotide sequence ID" value="NZ_QWDN01000003.1"/>
</dbReference>
<reference evidence="3 5" key="1">
    <citation type="journal article" date="2015" name="Stand. Genomic Sci.">
        <title>Genomic Encyclopedia of Bacterial and Archaeal Type Strains, Phase III: the genomes of soil and plant-associated and newly described type strains.</title>
        <authorList>
            <person name="Whitman W.B."/>
            <person name="Woyke T."/>
            <person name="Klenk H.P."/>
            <person name="Zhou Y."/>
            <person name="Lilburn T.G."/>
            <person name="Beck B.J."/>
            <person name="De Vos P."/>
            <person name="Vandamme P."/>
            <person name="Eisen J.A."/>
            <person name="Garrity G."/>
            <person name="Hugenholtz P."/>
            <person name="Kyrpides N.C."/>
        </authorList>
    </citation>
    <scope>NUCLEOTIDE SEQUENCE [LARGE SCALE GENOMIC DNA]</scope>
    <source>
        <strain evidence="3 5">P5626</strain>
    </source>
</reference>
<feature type="domain" description="YdbS-like PH" evidence="2">
    <location>
        <begin position="93"/>
        <end position="139"/>
    </location>
</feature>
<feature type="transmembrane region" description="Helical" evidence="1">
    <location>
        <begin position="36"/>
        <end position="57"/>
    </location>
</feature>
<keyword evidence="1" id="KW-0472">Membrane</keyword>
<dbReference type="Proteomes" id="UP000298340">
    <property type="component" value="Unassembled WGS sequence"/>
</dbReference>
<reference evidence="3" key="3">
    <citation type="submission" date="2019-03" db="EMBL/GenBank/DDBJ databases">
        <authorList>
            <person name="Whitman W."/>
            <person name="Huntemann M."/>
            <person name="Clum A."/>
            <person name="Pillay M."/>
            <person name="Palaniappan K."/>
            <person name="Varghese N."/>
            <person name="Mikhailova N."/>
            <person name="Stamatis D."/>
            <person name="Reddy T."/>
            <person name="Daum C."/>
            <person name="Shapiro N."/>
            <person name="Ivanova N."/>
            <person name="Kyrpides N."/>
            <person name="Woyke T."/>
        </authorList>
    </citation>
    <scope>NUCLEOTIDE SEQUENCE</scope>
    <source>
        <strain evidence="3">P5626</strain>
    </source>
</reference>
<accession>A0A4Y7UDC6</accession>
<evidence type="ECO:0000259" key="2">
    <source>
        <dbReference type="Pfam" id="PF03703"/>
    </source>
</evidence>
<dbReference type="EMBL" id="QWDN01000003">
    <property type="protein sequence ID" value="TEB44453.1"/>
    <property type="molecule type" value="Genomic_DNA"/>
</dbReference>